<evidence type="ECO:0000313" key="2">
    <source>
        <dbReference type="Proteomes" id="UP001419268"/>
    </source>
</evidence>
<accession>A0AAP0NMP5</accession>
<reference evidence="1 2" key="1">
    <citation type="submission" date="2024-01" db="EMBL/GenBank/DDBJ databases">
        <title>Genome assemblies of Stephania.</title>
        <authorList>
            <person name="Yang L."/>
        </authorList>
    </citation>
    <scope>NUCLEOTIDE SEQUENCE [LARGE SCALE GENOMIC DNA]</scope>
    <source>
        <strain evidence="1">JXDWG</strain>
        <tissue evidence="1">Leaf</tissue>
    </source>
</reference>
<protein>
    <submittedName>
        <fullName evidence="1">Uncharacterized protein</fullName>
    </submittedName>
</protein>
<sequence>MKIDEPLLQSRTNLSKVSNILHVGESSGDNRPAPTPPLEPPDLVVLRVDSTNVALARPPWPPLRLRSSLMSAFLLRVHEVFVDQDLVSFRKVGARGRLFGFIYRDDWCDPFYTARDENWDLRIFYS</sequence>
<organism evidence="1 2">
    <name type="scientific">Stephania cephalantha</name>
    <dbReference type="NCBI Taxonomy" id="152367"/>
    <lineage>
        <taxon>Eukaryota</taxon>
        <taxon>Viridiplantae</taxon>
        <taxon>Streptophyta</taxon>
        <taxon>Embryophyta</taxon>
        <taxon>Tracheophyta</taxon>
        <taxon>Spermatophyta</taxon>
        <taxon>Magnoliopsida</taxon>
        <taxon>Ranunculales</taxon>
        <taxon>Menispermaceae</taxon>
        <taxon>Menispermoideae</taxon>
        <taxon>Cissampelideae</taxon>
        <taxon>Stephania</taxon>
    </lineage>
</organism>
<keyword evidence="2" id="KW-1185">Reference proteome</keyword>
<name>A0AAP0NMP5_9MAGN</name>
<evidence type="ECO:0000313" key="1">
    <source>
        <dbReference type="EMBL" id="KAK9112448.1"/>
    </source>
</evidence>
<dbReference type="AlphaFoldDB" id="A0AAP0NMP5"/>
<comment type="caution">
    <text evidence="1">The sequence shown here is derived from an EMBL/GenBank/DDBJ whole genome shotgun (WGS) entry which is preliminary data.</text>
</comment>
<dbReference type="EMBL" id="JBBNAG010000008">
    <property type="protein sequence ID" value="KAK9112448.1"/>
    <property type="molecule type" value="Genomic_DNA"/>
</dbReference>
<gene>
    <name evidence="1" type="ORF">Scep_019967</name>
</gene>
<proteinExistence type="predicted"/>
<dbReference type="Proteomes" id="UP001419268">
    <property type="component" value="Unassembled WGS sequence"/>
</dbReference>